<dbReference type="KEGG" id="chig:CH63R_03266"/>
<reference evidence="2" key="1">
    <citation type="journal article" date="2017" name="BMC Genomics">
        <title>Gapless genome assembly of Colletotrichum higginsianum reveals chromosome structure and association of transposable elements with secondary metabolite gene clusters.</title>
        <authorList>
            <person name="Dallery J.-F."/>
            <person name="Lapalu N."/>
            <person name="Zampounis A."/>
            <person name="Pigne S."/>
            <person name="Luyten I."/>
            <person name="Amselem J."/>
            <person name="Wittenberg A.H.J."/>
            <person name="Zhou S."/>
            <person name="de Queiroz M.V."/>
            <person name="Robin G.P."/>
            <person name="Auger A."/>
            <person name="Hainaut M."/>
            <person name="Henrissat B."/>
            <person name="Kim K.-T."/>
            <person name="Lee Y.-H."/>
            <person name="Lespinet O."/>
            <person name="Schwartz D.C."/>
            <person name="Thon M.R."/>
            <person name="O'Connell R.J."/>
        </authorList>
    </citation>
    <scope>NUCLEOTIDE SEQUENCE [LARGE SCALE GENOMIC DNA]</scope>
    <source>
        <strain evidence="2">IMI 349063</strain>
    </source>
</reference>
<name>A0A1B7YR64_COLHI</name>
<organism evidence="1 2">
    <name type="scientific">Colletotrichum higginsianum (strain IMI 349063)</name>
    <name type="common">Crucifer anthracnose fungus</name>
    <dbReference type="NCBI Taxonomy" id="759273"/>
    <lineage>
        <taxon>Eukaryota</taxon>
        <taxon>Fungi</taxon>
        <taxon>Dikarya</taxon>
        <taxon>Ascomycota</taxon>
        <taxon>Pezizomycotina</taxon>
        <taxon>Sordariomycetes</taxon>
        <taxon>Hypocreomycetidae</taxon>
        <taxon>Glomerellales</taxon>
        <taxon>Glomerellaceae</taxon>
        <taxon>Colletotrichum</taxon>
        <taxon>Colletotrichum destructivum species complex</taxon>
    </lineage>
</organism>
<protein>
    <submittedName>
        <fullName evidence="1">Uncharacterized protein</fullName>
    </submittedName>
</protein>
<evidence type="ECO:0000313" key="1">
    <source>
        <dbReference type="EMBL" id="OBR14540.1"/>
    </source>
</evidence>
<evidence type="ECO:0000313" key="2">
    <source>
        <dbReference type="Proteomes" id="UP000092177"/>
    </source>
</evidence>
<sequence length="110" mass="12644">MESSHRPPRRRLRSRKMEISADATVVFARAVRSDQDPEPSAIAFSEMESVMFELGFSFNPWSGSRATTFTVREDFELQPVTLHCTEATAHQDFEDNQILEVSKRMRHQVG</sequence>
<dbReference type="AlphaFoldDB" id="A0A1B7YR64"/>
<dbReference type="VEuPathDB" id="FungiDB:CH63R_03266"/>
<dbReference type="EMBL" id="LTAN01000002">
    <property type="protein sequence ID" value="OBR14540.1"/>
    <property type="molecule type" value="Genomic_DNA"/>
</dbReference>
<dbReference type="OrthoDB" id="10537159at2759"/>
<dbReference type="RefSeq" id="XP_018163057.1">
    <property type="nucleotide sequence ID" value="XM_018298241.1"/>
</dbReference>
<accession>A0A1B7YR64</accession>
<comment type="caution">
    <text evidence="1">The sequence shown here is derived from an EMBL/GenBank/DDBJ whole genome shotgun (WGS) entry which is preliminary data.</text>
</comment>
<gene>
    <name evidence="1" type="ORF">CH63R_03266</name>
</gene>
<dbReference type="GeneID" id="28862348"/>
<dbReference type="Proteomes" id="UP000092177">
    <property type="component" value="Chromosome 2"/>
</dbReference>
<keyword evidence="2" id="KW-1185">Reference proteome</keyword>
<proteinExistence type="predicted"/>